<evidence type="ECO:0000256" key="1">
    <source>
        <dbReference type="ARBA" id="ARBA00022553"/>
    </source>
</evidence>
<evidence type="ECO:0000256" key="5">
    <source>
        <dbReference type="ARBA" id="ARBA00023163"/>
    </source>
</evidence>
<dbReference type="KEGG" id="uru:DSM104443_01312"/>
<protein>
    <submittedName>
        <fullName evidence="9">Transcriptional regulatory protein TdiR</fullName>
    </submittedName>
</protein>
<keyword evidence="5" id="KW-0804">Transcription</keyword>
<reference evidence="9 10" key="1">
    <citation type="submission" date="2020-04" db="EMBL/GenBank/DDBJ databases">
        <title>Usitatibacter rugosus gen. nov., sp. nov. and Usitatibacter palustris sp. nov., novel members of Usitatibacteraceae fam. nov. within the order Nitrosomonadales isolated from soil.</title>
        <authorList>
            <person name="Huber K.J."/>
            <person name="Neumann-Schaal M."/>
            <person name="Geppert A."/>
            <person name="Luckner M."/>
            <person name="Wanner G."/>
            <person name="Overmann J."/>
        </authorList>
    </citation>
    <scope>NUCLEOTIDE SEQUENCE [LARGE SCALE GENOMIC DNA]</scope>
    <source>
        <strain evidence="9 10">0125_3</strain>
    </source>
</reference>
<dbReference type="InterPro" id="IPR016032">
    <property type="entry name" value="Sig_transdc_resp-reg_C-effctor"/>
</dbReference>
<dbReference type="SMART" id="SM00448">
    <property type="entry name" value="REC"/>
    <property type="match status" value="1"/>
</dbReference>
<dbReference type="PROSITE" id="PS00622">
    <property type="entry name" value="HTH_LUXR_1"/>
    <property type="match status" value="1"/>
</dbReference>
<keyword evidence="3" id="KW-0805">Transcription regulation</keyword>
<dbReference type="SMART" id="SM00421">
    <property type="entry name" value="HTH_LUXR"/>
    <property type="match status" value="1"/>
</dbReference>
<dbReference type="Gene3D" id="1.10.10.10">
    <property type="entry name" value="Winged helix-like DNA-binding domain superfamily/Winged helix DNA-binding domain"/>
    <property type="match status" value="1"/>
</dbReference>
<dbReference type="Gene3D" id="3.40.50.2300">
    <property type="match status" value="1"/>
</dbReference>
<sequence length="217" mass="24669">MIADPRAAGQDTEPIVYVIDDDESIRELLTWLMKREKLRVEAFGNAQSFLKAWRPNQPGCLVLDLFMPGMSGLDLQQYLNAHEVEVPVIFLSGRADVSRAVEAVKSGAFDFVEKPFDYKRIVALVRECLERDSRLRSEREQRRMLADRVAALTQREREVMDRVVAGQLNRVIAEELDISIKTVEAHRSHIMEKLGVSSLAELVQAVLEAKRVRPAAR</sequence>
<dbReference type="Pfam" id="PF00196">
    <property type="entry name" value="GerE"/>
    <property type="match status" value="1"/>
</dbReference>
<dbReference type="InterPro" id="IPR000792">
    <property type="entry name" value="Tscrpt_reg_LuxR_C"/>
</dbReference>
<evidence type="ECO:0000256" key="4">
    <source>
        <dbReference type="ARBA" id="ARBA00023125"/>
    </source>
</evidence>
<dbReference type="GO" id="GO:0000160">
    <property type="term" value="P:phosphorelay signal transduction system"/>
    <property type="evidence" value="ECO:0007669"/>
    <property type="project" value="UniProtKB-KW"/>
</dbReference>
<dbReference type="GO" id="GO:0006355">
    <property type="term" value="P:regulation of DNA-templated transcription"/>
    <property type="evidence" value="ECO:0007669"/>
    <property type="project" value="InterPro"/>
</dbReference>
<evidence type="ECO:0000313" key="9">
    <source>
        <dbReference type="EMBL" id="QJR10258.1"/>
    </source>
</evidence>
<name>A0A6M4GTT3_9PROT</name>
<dbReference type="FunFam" id="3.40.50.2300:FF:000018">
    <property type="entry name" value="DNA-binding transcriptional regulator NtrC"/>
    <property type="match status" value="1"/>
</dbReference>
<feature type="domain" description="Response regulatory" evidence="8">
    <location>
        <begin position="15"/>
        <end position="129"/>
    </location>
</feature>
<evidence type="ECO:0000256" key="6">
    <source>
        <dbReference type="PROSITE-ProRule" id="PRU00169"/>
    </source>
</evidence>
<feature type="domain" description="HTH luxR-type" evidence="7">
    <location>
        <begin position="145"/>
        <end position="210"/>
    </location>
</feature>
<dbReference type="CDD" id="cd06170">
    <property type="entry name" value="LuxR_C_like"/>
    <property type="match status" value="1"/>
</dbReference>
<evidence type="ECO:0000259" key="7">
    <source>
        <dbReference type="PROSITE" id="PS50043"/>
    </source>
</evidence>
<keyword evidence="2" id="KW-0902">Two-component regulatory system</keyword>
<dbReference type="Proteomes" id="UP000501534">
    <property type="component" value="Chromosome"/>
</dbReference>
<dbReference type="Pfam" id="PF00072">
    <property type="entry name" value="Response_reg"/>
    <property type="match status" value="1"/>
</dbReference>
<accession>A0A6M4GTT3</accession>
<dbReference type="EMBL" id="CP053069">
    <property type="protein sequence ID" value="QJR10258.1"/>
    <property type="molecule type" value="Genomic_DNA"/>
</dbReference>
<keyword evidence="1 6" id="KW-0597">Phosphoprotein</keyword>
<dbReference type="CDD" id="cd17537">
    <property type="entry name" value="REC_FixJ"/>
    <property type="match status" value="1"/>
</dbReference>
<evidence type="ECO:0000256" key="3">
    <source>
        <dbReference type="ARBA" id="ARBA00023015"/>
    </source>
</evidence>
<keyword evidence="10" id="KW-1185">Reference proteome</keyword>
<dbReference type="InterPro" id="IPR011006">
    <property type="entry name" value="CheY-like_superfamily"/>
</dbReference>
<dbReference type="InterPro" id="IPR001789">
    <property type="entry name" value="Sig_transdc_resp-reg_receiver"/>
</dbReference>
<dbReference type="PROSITE" id="PS50110">
    <property type="entry name" value="RESPONSE_REGULATORY"/>
    <property type="match status" value="1"/>
</dbReference>
<dbReference type="PROSITE" id="PS50043">
    <property type="entry name" value="HTH_LUXR_2"/>
    <property type="match status" value="1"/>
</dbReference>
<dbReference type="PANTHER" id="PTHR44688">
    <property type="entry name" value="DNA-BINDING TRANSCRIPTIONAL ACTIVATOR DEVR_DOSR"/>
    <property type="match status" value="1"/>
</dbReference>
<dbReference type="SUPFAM" id="SSF52172">
    <property type="entry name" value="CheY-like"/>
    <property type="match status" value="1"/>
</dbReference>
<keyword evidence="4" id="KW-0238">DNA-binding</keyword>
<dbReference type="AlphaFoldDB" id="A0A6M4GTT3"/>
<evidence type="ECO:0000313" key="10">
    <source>
        <dbReference type="Proteomes" id="UP000501534"/>
    </source>
</evidence>
<dbReference type="GO" id="GO:0003677">
    <property type="term" value="F:DNA binding"/>
    <property type="evidence" value="ECO:0007669"/>
    <property type="project" value="UniProtKB-KW"/>
</dbReference>
<gene>
    <name evidence="9" type="primary">tdiR_1</name>
    <name evidence="9" type="ORF">DSM104443_01312</name>
</gene>
<evidence type="ECO:0000256" key="2">
    <source>
        <dbReference type="ARBA" id="ARBA00023012"/>
    </source>
</evidence>
<proteinExistence type="predicted"/>
<dbReference type="InterPro" id="IPR036388">
    <property type="entry name" value="WH-like_DNA-bd_sf"/>
</dbReference>
<dbReference type="PANTHER" id="PTHR44688:SF16">
    <property type="entry name" value="DNA-BINDING TRANSCRIPTIONAL ACTIVATOR DEVR_DOSR"/>
    <property type="match status" value="1"/>
</dbReference>
<dbReference type="RefSeq" id="WP_212757004.1">
    <property type="nucleotide sequence ID" value="NZ_CP053069.1"/>
</dbReference>
<organism evidence="9 10">
    <name type="scientific">Usitatibacter rugosus</name>
    <dbReference type="NCBI Taxonomy" id="2732067"/>
    <lineage>
        <taxon>Bacteria</taxon>
        <taxon>Pseudomonadati</taxon>
        <taxon>Pseudomonadota</taxon>
        <taxon>Betaproteobacteria</taxon>
        <taxon>Nitrosomonadales</taxon>
        <taxon>Usitatibacteraceae</taxon>
        <taxon>Usitatibacter</taxon>
    </lineage>
</organism>
<feature type="modified residue" description="4-aspartylphosphate" evidence="6">
    <location>
        <position position="64"/>
    </location>
</feature>
<evidence type="ECO:0000259" key="8">
    <source>
        <dbReference type="PROSITE" id="PS50110"/>
    </source>
</evidence>
<dbReference type="SUPFAM" id="SSF46894">
    <property type="entry name" value="C-terminal effector domain of the bipartite response regulators"/>
    <property type="match status" value="1"/>
</dbReference>
<dbReference type="PRINTS" id="PR00038">
    <property type="entry name" value="HTHLUXR"/>
</dbReference>